<reference evidence="1" key="1">
    <citation type="thesis" date="2020" institute="ProQuest LLC" country="789 East Eisenhower Parkway, Ann Arbor, MI, USA">
        <title>Comparative Genomics and Chromosome Evolution.</title>
        <authorList>
            <person name="Mudd A.B."/>
        </authorList>
    </citation>
    <scope>NUCLEOTIDE SEQUENCE</scope>
    <source>
        <strain evidence="1">Female2</strain>
        <tissue evidence="1">Blood</tissue>
    </source>
</reference>
<gene>
    <name evidence="1" type="ORF">GDO86_014374</name>
</gene>
<keyword evidence="2" id="KW-1185">Reference proteome</keyword>
<evidence type="ECO:0000313" key="1">
    <source>
        <dbReference type="EMBL" id="KAG8446896.1"/>
    </source>
</evidence>
<dbReference type="Proteomes" id="UP000812440">
    <property type="component" value="Chromosome 8_10"/>
</dbReference>
<name>A0A8T2JX14_9PIPI</name>
<comment type="caution">
    <text evidence="1">The sequence shown here is derived from an EMBL/GenBank/DDBJ whole genome shotgun (WGS) entry which is preliminary data.</text>
</comment>
<proteinExistence type="predicted"/>
<accession>A0A8T2JX14</accession>
<organism evidence="1 2">
    <name type="scientific">Hymenochirus boettgeri</name>
    <name type="common">Congo dwarf clawed frog</name>
    <dbReference type="NCBI Taxonomy" id="247094"/>
    <lineage>
        <taxon>Eukaryota</taxon>
        <taxon>Metazoa</taxon>
        <taxon>Chordata</taxon>
        <taxon>Craniata</taxon>
        <taxon>Vertebrata</taxon>
        <taxon>Euteleostomi</taxon>
        <taxon>Amphibia</taxon>
        <taxon>Batrachia</taxon>
        <taxon>Anura</taxon>
        <taxon>Pipoidea</taxon>
        <taxon>Pipidae</taxon>
        <taxon>Pipinae</taxon>
        <taxon>Hymenochirus</taxon>
    </lineage>
</organism>
<sequence>MFCVAVQYRHFKASIDSKYCHSWVMSETTYKEKVVYGFKRLVQSKNAPCRIGAIRTVVSTRAHCRLYKFSIVLVLYTWR</sequence>
<evidence type="ECO:0000313" key="2">
    <source>
        <dbReference type="Proteomes" id="UP000812440"/>
    </source>
</evidence>
<protein>
    <submittedName>
        <fullName evidence="1">Uncharacterized protein</fullName>
    </submittedName>
</protein>
<dbReference type="EMBL" id="JAACNH010000003">
    <property type="protein sequence ID" value="KAG8446896.1"/>
    <property type="molecule type" value="Genomic_DNA"/>
</dbReference>
<dbReference type="AlphaFoldDB" id="A0A8T2JX14"/>